<evidence type="ECO:0000313" key="4">
    <source>
        <dbReference type="Proteomes" id="UP000807825"/>
    </source>
</evidence>
<name>A0A9D6V1K9_9BACT</name>
<sequence length="184" mass="21488">MYTIGRLAKKYHLSRSTLLYYDSIGLLRPSSRTDGSYRVYSEEDARRLEQICTYRAAGVRLAEIGRVLDSSENELVSVLEQRLEELNDDIERLRQQQHLIIGLLKNSELFERMGVMSKETWVSLLLASGFSEQDMHRWHVEFEHLSPEKHLRFLKFLCVPEEEIRIIRSWAGAQVGVMQSLDKT</sequence>
<dbReference type="GO" id="GO:0003700">
    <property type="term" value="F:DNA-binding transcription factor activity"/>
    <property type="evidence" value="ECO:0007669"/>
    <property type="project" value="InterPro"/>
</dbReference>
<evidence type="ECO:0000256" key="1">
    <source>
        <dbReference type="ARBA" id="ARBA00023125"/>
    </source>
</evidence>
<dbReference type="GO" id="GO:0003677">
    <property type="term" value="F:DNA binding"/>
    <property type="evidence" value="ECO:0007669"/>
    <property type="project" value="UniProtKB-KW"/>
</dbReference>
<dbReference type="PROSITE" id="PS50937">
    <property type="entry name" value="HTH_MERR_2"/>
    <property type="match status" value="1"/>
</dbReference>
<dbReference type="Proteomes" id="UP000807825">
    <property type="component" value="Unassembled WGS sequence"/>
</dbReference>
<dbReference type="Pfam" id="PF13411">
    <property type="entry name" value="MerR_1"/>
    <property type="match status" value="1"/>
</dbReference>
<dbReference type="EMBL" id="JACRDE010000160">
    <property type="protein sequence ID" value="MBI5248950.1"/>
    <property type="molecule type" value="Genomic_DNA"/>
</dbReference>
<dbReference type="InterPro" id="IPR047057">
    <property type="entry name" value="MerR_fam"/>
</dbReference>
<gene>
    <name evidence="3" type="ORF">HY912_05595</name>
</gene>
<dbReference type="AlphaFoldDB" id="A0A9D6V1K9"/>
<organism evidence="3 4">
    <name type="scientific">Desulfomonile tiedjei</name>
    <dbReference type="NCBI Taxonomy" id="2358"/>
    <lineage>
        <taxon>Bacteria</taxon>
        <taxon>Pseudomonadati</taxon>
        <taxon>Thermodesulfobacteriota</taxon>
        <taxon>Desulfomonilia</taxon>
        <taxon>Desulfomonilales</taxon>
        <taxon>Desulfomonilaceae</taxon>
        <taxon>Desulfomonile</taxon>
    </lineage>
</organism>
<dbReference type="InterPro" id="IPR009061">
    <property type="entry name" value="DNA-bd_dom_put_sf"/>
</dbReference>
<proteinExistence type="predicted"/>
<reference evidence="3" key="1">
    <citation type="submission" date="2020-07" db="EMBL/GenBank/DDBJ databases">
        <title>Huge and variable diversity of episymbiotic CPR bacteria and DPANN archaea in groundwater ecosystems.</title>
        <authorList>
            <person name="He C.Y."/>
            <person name="Keren R."/>
            <person name="Whittaker M."/>
            <person name="Farag I.F."/>
            <person name="Doudna J."/>
            <person name="Cate J.H.D."/>
            <person name="Banfield J.F."/>
        </authorList>
    </citation>
    <scope>NUCLEOTIDE SEQUENCE</scope>
    <source>
        <strain evidence="3">NC_groundwater_1664_Pr3_B-0.1um_52_9</strain>
    </source>
</reference>
<dbReference type="InterPro" id="IPR000551">
    <property type="entry name" value="MerR-type_HTH_dom"/>
</dbReference>
<dbReference type="Gene3D" id="1.10.1660.10">
    <property type="match status" value="1"/>
</dbReference>
<evidence type="ECO:0000313" key="3">
    <source>
        <dbReference type="EMBL" id="MBI5248950.1"/>
    </source>
</evidence>
<evidence type="ECO:0000259" key="2">
    <source>
        <dbReference type="PROSITE" id="PS50937"/>
    </source>
</evidence>
<accession>A0A9D6V1K9</accession>
<dbReference type="PANTHER" id="PTHR30204">
    <property type="entry name" value="REDOX-CYCLING DRUG-SENSING TRANSCRIPTIONAL ACTIVATOR SOXR"/>
    <property type="match status" value="1"/>
</dbReference>
<comment type="caution">
    <text evidence="3">The sequence shown here is derived from an EMBL/GenBank/DDBJ whole genome shotgun (WGS) entry which is preliminary data.</text>
</comment>
<dbReference type="PANTHER" id="PTHR30204:SF90">
    <property type="entry name" value="HTH-TYPE TRANSCRIPTIONAL ACTIVATOR MTA"/>
    <property type="match status" value="1"/>
</dbReference>
<dbReference type="SMART" id="SM00422">
    <property type="entry name" value="HTH_MERR"/>
    <property type="match status" value="1"/>
</dbReference>
<dbReference type="SUPFAM" id="SSF46955">
    <property type="entry name" value="Putative DNA-binding domain"/>
    <property type="match status" value="1"/>
</dbReference>
<feature type="domain" description="HTH merR-type" evidence="2">
    <location>
        <begin position="1"/>
        <end position="70"/>
    </location>
</feature>
<protein>
    <submittedName>
        <fullName evidence="3">MerR family transcriptional regulator</fullName>
    </submittedName>
</protein>
<keyword evidence="1" id="KW-0238">DNA-binding</keyword>